<proteinExistence type="inferred from homology"/>
<dbReference type="GO" id="GO:0005507">
    <property type="term" value="F:copper ion binding"/>
    <property type="evidence" value="ECO:0007669"/>
    <property type="project" value="InterPro"/>
</dbReference>
<dbReference type="Proteomes" id="UP000294927">
    <property type="component" value="Unassembled WGS sequence"/>
</dbReference>
<dbReference type="InterPro" id="IPR011706">
    <property type="entry name" value="Cu-oxidase_C"/>
</dbReference>
<comment type="similarity">
    <text evidence="1">Belongs to the multicopper oxidase family.</text>
</comment>
<accession>A0A4R7UZR6</accession>
<organism evidence="5 6">
    <name type="scientific">Actinophytocola oryzae</name>
    <dbReference type="NCBI Taxonomy" id="502181"/>
    <lineage>
        <taxon>Bacteria</taxon>
        <taxon>Bacillati</taxon>
        <taxon>Actinomycetota</taxon>
        <taxon>Actinomycetes</taxon>
        <taxon>Pseudonocardiales</taxon>
        <taxon>Pseudonocardiaceae</taxon>
    </lineage>
</organism>
<dbReference type="Pfam" id="PF07731">
    <property type="entry name" value="Cu-oxidase_2"/>
    <property type="match status" value="1"/>
</dbReference>
<dbReference type="SUPFAM" id="SSF49503">
    <property type="entry name" value="Cupredoxins"/>
    <property type="match status" value="3"/>
</dbReference>
<comment type="caution">
    <text evidence="5">The sequence shown here is derived from an EMBL/GenBank/DDBJ whole genome shotgun (WGS) entry which is preliminary data.</text>
</comment>
<dbReference type="InterPro" id="IPR001117">
    <property type="entry name" value="Cu-oxidase_2nd"/>
</dbReference>
<dbReference type="PROSITE" id="PS51318">
    <property type="entry name" value="TAT"/>
    <property type="match status" value="1"/>
</dbReference>
<dbReference type="EMBL" id="SOCP01000021">
    <property type="protein sequence ID" value="TDV41045.1"/>
    <property type="molecule type" value="Genomic_DNA"/>
</dbReference>
<keyword evidence="6" id="KW-1185">Reference proteome</keyword>
<dbReference type="PANTHER" id="PTHR48267">
    <property type="entry name" value="CUPREDOXIN SUPERFAMILY PROTEIN"/>
    <property type="match status" value="1"/>
</dbReference>
<evidence type="ECO:0000259" key="4">
    <source>
        <dbReference type="Pfam" id="PF07732"/>
    </source>
</evidence>
<evidence type="ECO:0000313" key="5">
    <source>
        <dbReference type="EMBL" id="TDV41045.1"/>
    </source>
</evidence>
<feature type="domain" description="Plastocyanin-like" evidence="2">
    <location>
        <begin position="227"/>
        <end position="288"/>
    </location>
</feature>
<dbReference type="InterPro" id="IPR011707">
    <property type="entry name" value="Cu-oxidase-like_N"/>
</dbReference>
<dbReference type="GO" id="GO:0016491">
    <property type="term" value="F:oxidoreductase activity"/>
    <property type="evidence" value="ECO:0007669"/>
    <property type="project" value="InterPro"/>
</dbReference>
<dbReference type="AlphaFoldDB" id="A0A4R7UZR6"/>
<dbReference type="RefSeq" id="WP_166664441.1">
    <property type="nucleotide sequence ID" value="NZ_SOCP01000021.1"/>
</dbReference>
<evidence type="ECO:0000259" key="3">
    <source>
        <dbReference type="Pfam" id="PF07731"/>
    </source>
</evidence>
<evidence type="ECO:0000256" key="1">
    <source>
        <dbReference type="ARBA" id="ARBA00010609"/>
    </source>
</evidence>
<evidence type="ECO:0000313" key="6">
    <source>
        <dbReference type="Proteomes" id="UP000294927"/>
    </source>
</evidence>
<dbReference type="InterPro" id="IPR006311">
    <property type="entry name" value="TAT_signal"/>
</dbReference>
<evidence type="ECO:0000259" key="2">
    <source>
        <dbReference type="Pfam" id="PF00394"/>
    </source>
</evidence>
<dbReference type="Gene3D" id="2.60.40.420">
    <property type="entry name" value="Cupredoxins - blue copper proteins"/>
    <property type="match status" value="3"/>
</dbReference>
<dbReference type="InterPro" id="IPR045087">
    <property type="entry name" value="Cu-oxidase_fam"/>
</dbReference>
<dbReference type="Pfam" id="PF00394">
    <property type="entry name" value="Cu-oxidase"/>
    <property type="match status" value="1"/>
</dbReference>
<reference evidence="5 6" key="1">
    <citation type="submission" date="2019-03" db="EMBL/GenBank/DDBJ databases">
        <title>Genomic Encyclopedia of Archaeal and Bacterial Type Strains, Phase II (KMG-II): from individual species to whole genera.</title>
        <authorList>
            <person name="Goeker M."/>
        </authorList>
    </citation>
    <scope>NUCLEOTIDE SEQUENCE [LARGE SCALE GENOMIC DNA]</scope>
    <source>
        <strain evidence="5 6">DSM 45499</strain>
    </source>
</reference>
<feature type="domain" description="Plastocyanin-like" evidence="4">
    <location>
        <begin position="68"/>
        <end position="173"/>
    </location>
</feature>
<protein>
    <submittedName>
        <fullName evidence="5">FtsP/CotA-like multicopper oxidase with cupredoxin domain</fullName>
    </submittedName>
</protein>
<name>A0A4R7UZR6_9PSEU</name>
<sequence length="407" mass="43307">MNRRKLLACGGIAAGGALAGLPLLAVGRPVAAAAPRGPVFSPYSEEMPVPPVLVPEITDAADVYRLTVREATATIVPGLRTPVLTYGGAFPGPTIRARQGRPVQVVVTNELDRAVDTYLHGGLAEPDPRSTLDPGRARTYEYGNARAGASLWYHDHTGAEPVYRGLQGWYLLEGADEAALNLPSGDHDIPIVLGDASFDERGALVWGAGGRGTLLANGKARPYFLVAARKYRFRLLNGSVGRVFRLDLSGTRMTQIATDGGLLPAPVPLTELVLGPGERAEVVVDFRDLPLGAPVILNDASGEVLRFDVVREAADTSQVPATLRPLPTPSATRTWTVTNEGAEAHTFHPHQAQFLVLDRAGRPPGPGEAGWKDTVLIRPAETVRLAVTGTSGATYDWPGRTRPRIAD</sequence>
<dbReference type="Pfam" id="PF07732">
    <property type="entry name" value="Cu-oxidase_3"/>
    <property type="match status" value="1"/>
</dbReference>
<gene>
    <name evidence="5" type="ORF">CLV71_121111</name>
</gene>
<feature type="domain" description="Plastocyanin-like" evidence="3">
    <location>
        <begin position="332"/>
        <end position="388"/>
    </location>
</feature>
<dbReference type="InterPro" id="IPR008972">
    <property type="entry name" value="Cupredoxin"/>
</dbReference>
<dbReference type="PANTHER" id="PTHR48267:SF1">
    <property type="entry name" value="BILIRUBIN OXIDASE"/>
    <property type="match status" value="1"/>
</dbReference>